<accession>A0A5B7HCL5</accession>
<dbReference type="Proteomes" id="UP000324222">
    <property type="component" value="Unassembled WGS sequence"/>
</dbReference>
<evidence type="ECO:0000313" key="1">
    <source>
        <dbReference type="EMBL" id="MPC67345.1"/>
    </source>
</evidence>
<evidence type="ECO:0000313" key="2">
    <source>
        <dbReference type="Proteomes" id="UP000324222"/>
    </source>
</evidence>
<proteinExistence type="predicted"/>
<sequence length="80" mass="8821">MGATNLLFCCLISRSPGKQSTIGPGLSLDKPATNKLQLDSNIRSQNIGEERWILAHQVSLPMSIESRPRAFTGARQKLDR</sequence>
<protein>
    <submittedName>
        <fullName evidence="1">Uncharacterized protein</fullName>
    </submittedName>
</protein>
<keyword evidence="2" id="KW-1185">Reference proteome</keyword>
<dbReference type="EMBL" id="VSRR010026123">
    <property type="protein sequence ID" value="MPC67345.1"/>
    <property type="molecule type" value="Genomic_DNA"/>
</dbReference>
<dbReference type="AlphaFoldDB" id="A0A5B7HCL5"/>
<name>A0A5B7HCL5_PORTR</name>
<comment type="caution">
    <text evidence="1">The sequence shown here is derived from an EMBL/GenBank/DDBJ whole genome shotgun (WGS) entry which is preliminary data.</text>
</comment>
<reference evidence="1 2" key="1">
    <citation type="submission" date="2019-05" db="EMBL/GenBank/DDBJ databases">
        <title>Another draft genome of Portunus trituberculatus and its Hox gene families provides insights of decapod evolution.</title>
        <authorList>
            <person name="Jeong J.-H."/>
            <person name="Song I."/>
            <person name="Kim S."/>
            <person name="Choi T."/>
            <person name="Kim D."/>
            <person name="Ryu S."/>
            <person name="Kim W."/>
        </authorList>
    </citation>
    <scope>NUCLEOTIDE SEQUENCE [LARGE SCALE GENOMIC DNA]</scope>
    <source>
        <tissue evidence="1">Muscle</tissue>
    </source>
</reference>
<gene>
    <name evidence="1" type="ORF">E2C01_061520</name>
</gene>
<organism evidence="1 2">
    <name type="scientific">Portunus trituberculatus</name>
    <name type="common">Swimming crab</name>
    <name type="synonym">Neptunus trituberculatus</name>
    <dbReference type="NCBI Taxonomy" id="210409"/>
    <lineage>
        <taxon>Eukaryota</taxon>
        <taxon>Metazoa</taxon>
        <taxon>Ecdysozoa</taxon>
        <taxon>Arthropoda</taxon>
        <taxon>Crustacea</taxon>
        <taxon>Multicrustacea</taxon>
        <taxon>Malacostraca</taxon>
        <taxon>Eumalacostraca</taxon>
        <taxon>Eucarida</taxon>
        <taxon>Decapoda</taxon>
        <taxon>Pleocyemata</taxon>
        <taxon>Brachyura</taxon>
        <taxon>Eubrachyura</taxon>
        <taxon>Portunoidea</taxon>
        <taxon>Portunidae</taxon>
        <taxon>Portuninae</taxon>
        <taxon>Portunus</taxon>
    </lineage>
</organism>